<evidence type="ECO:0000313" key="1">
    <source>
        <dbReference type="EMBL" id="MBM3095901.1"/>
    </source>
</evidence>
<evidence type="ECO:0000313" key="2">
    <source>
        <dbReference type="Proteomes" id="UP000744980"/>
    </source>
</evidence>
<organism evidence="1 2">
    <name type="scientific">Ensifer canadensis</name>
    <dbReference type="NCBI Taxonomy" id="555315"/>
    <lineage>
        <taxon>Bacteria</taxon>
        <taxon>Pseudomonadati</taxon>
        <taxon>Pseudomonadota</taxon>
        <taxon>Alphaproteobacteria</taxon>
        <taxon>Hyphomicrobiales</taxon>
        <taxon>Rhizobiaceae</taxon>
        <taxon>Sinorhizobium/Ensifer group</taxon>
        <taxon>Ensifer</taxon>
    </lineage>
</organism>
<name>A0AAW4FWR4_9HYPH</name>
<dbReference type="AlphaFoldDB" id="A0AAW4FWR4"/>
<dbReference type="RefSeq" id="WP_203530001.1">
    <property type="nucleotide sequence ID" value="NZ_CP083371.1"/>
</dbReference>
<protein>
    <submittedName>
        <fullName evidence="1">Uncharacterized protein</fullName>
    </submittedName>
</protein>
<keyword evidence="2" id="KW-1185">Reference proteome</keyword>
<dbReference type="EMBL" id="WXFA01000060">
    <property type="protein sequence ID" value="MBM3095901.1"/>
    <property type="molecule type" value="Genomic_DNA"/>
</dbReference>
<accession>A0AAW4FWR4</accession>
<reference evidence="1 2" key="1">
    <citation type="submission" date="2020-01" db="EMBL/GenBank/DDBJ databases">
        <title>Draft genome assembly of Ensifer adhaerens T173.</title>
        <authorList>
            <person name="Craig J.E."/>
            <person name="Stinchcombe J.R."/>
        </authorList>
    </citation>
    <scope>NUCLEOTIDE SEQUENCE [LARGE SCALE GENOMIC DNA]</scope>
    <source>
        <strain evidence="1 2">T173</strain>
    </source>
</reference>
<gene>
    <name evidence="1" type="ORF">GFB56_35010</name>
</gene>
<proteinExistence type="predicted"/>
<comment type="caution">
    <text evidence="1">The sequence shown here is derived from an EMBL/GenBank/DDBJ whole genome shotgun (WGS) entry which is preliminary data.</text>
</comment>
<sequence>MSFALRQVEASSATLQSMSRMFSSDSFLASSLMSLRDLSWLVPSLEVTVHTFPKHTVVSACAGAPEAMRATAINVLMQFDHFSSVGRRPASMRVPRFEWFTVQARSENGQHPVKRKSEWRHICAENSLGRERAVNASNFTSVMVALDRYGDMFGLDKSRRLLLAAGT</sequence>
<dbReference type="Proteomes" id="UP000744980">
    <property type="component" value="Unassembled WGS sequence"/>
</dbReference>